<keyword evidence="1" id="KW-1133">Transmembrane helix</keyword>
<sequence length="80" mass="9385">MREKDWLIIYTVILITFVLGFCLGNLRTDVKAELSIEYVSIFMIQERNVPPLLEQQSDKDDEELGIKYNYEIYEVTAYSG</sequence>
<evidence type="ECO:0000256" key="1">
    <source>
        <dbReference type="SAM" id="Phobius"/>
    </source>
</evidence>
<gene>
    <name evidence="2" type="ORF">Q5Y73_03730</name>
</gene>
<organism evidence="2 3">
    <name type="scientific">Chengkuizengella axinellae</name>
    <dbReference type="NCBI Taxonomy" id="3064388"/>
    <lineage>
        <taxon>Bacteria</taxon>
        <taxon>Bacillati</taxon>
        <taxon>Bacillota</taxon>
        <taxon>Bacilli</taxon>
        <taxon>Bacillales</taxon>
        <taxon>Paenibacillaceae</taxon>
        <taxon>Chengkuizengella</taxon>
    </lineage>
</organism>
<comment type="caution">
    <text evidence="2">The sequence shown here is derived from an EMBL/GenBank/DDBJ whole genome shotgun (WGS) entry which is preliminary data.</text>
</comment>
<name>A0ABT9IV52_9BACL</name>
<keyword evidence="3" id="KW-1185">Reference proteome</keyword>
<feature type="transmembrane region" description="Helical" evidence="1">
    <location>
        <begin position="6"/>
        <end position="26"/>
    </location>
</feature>
<keyword evidence="1" id="KW-0812">Transmembrane</keyword>
<dbReference type="RefSeq" id="WP_305990486.1">
    <property type="nucleotide sequence ID" value="NZ_JAVAMP010000001.1"/>
</dbReference>
<reference evidence="2 3" key="1">
    <citation type="submission" date="2023-08" db="EMBL/GenBank/DDBJ databases">
        <authorList>
            <person name="Park J.-S."/>
        </authorList>
    </citation>
    <scope>NUCLEOTIDE SEQUENCE [LARGE SCALE GENOMIC DNA]</scope>
    <source>
        <strain evidence="2 3">2205SS18-9</strain>
    </source>
</reference>
<dbReference type="Proteomes" id="UP001231941">
    <property type="component" value="Unassembled WGS sequence"/>
</dbReference>
<keyword evidence="1" id="KW-0472">Membrane</keyword>
<dbReference type="EMBL" id="JAVAMP010000001">
    <property type="protein sequence ID" value="MDP5273202.1"/>
    <property type="molecule type" value="Genomic_DNA"/>
</dbReference>
<proteinExistence type="predicted"/>
<accession>A0ABT9IV52</accession>
<evidence type="ECO:0000313" key="2">
    <source>
        <dbReference type="EMBL" id="MDP5273202.1"/>
    </source>
</evidence>
<evidence type="ECO:0000313" key="3">
    <source>
        <dbReference type="Proteomes" id="UP001231941"/>
    </source>
</evidence>
<evidence type="ECO:0008006" key="4">
    <source>
        <dbReference type="Google" id="ProtNLM"/>
    </source>
</evidence>
<protein>
    <recommendedName>
        <fullName evidence="4">DUF3139 domain-containing protein</fullName>
    </recommendedName>
</protein>